<accession>A0A0E9XWF9</accession>
<proteinExistence type="predicted"/>
<sequence length="106" mass="11908">MFLHFFPLCSNSLPQVGQARTEGQSFTSFMISNEIYLHVSKRSTPRSAQPSLSHRSARGILPFHSFKHCQQNTYVLPILLVQTLHSTLKLRVSSLSTNILQPGQAI</sequence>
<protein>
    <submittedName>
        <fullName evidence="1">Uncharacterized protein</fullName>
    </submittedName>
</protein>
<reference evidence="1" key="1">
    <citation type="submission" date="2014-11" db="EMBL/GenBank/DDBJ databases">
        <authorList>
            <person name="Amaro Gonzalez C."/>
        </authorList>
    </citation>
    <scope>NUCLEOTIDE SEQUENCE</scope>
</reference>
<organism evidence="1">
    <name type="scientific">Anguilla anguilla</name>
    <name type="common">European freshwater eel</name>
    <name type="synonym">Muraena anguilla</name>
    <dbReference type="NCBI Taxonomy" id="7936"/>
    <lineage>
        <taxon>Eukaryota</taxon>
        <taxon>Metazoa</taxon>
        <taxon>Chordata</taxon>
        <taxon>Craniata</taxon>
        <taxon>Vertebrata</taxon>
        <taxon>Euteleostomi</taxon>
        <taxon>Actinopterygii</taxon>
        <taxon>Neopterygii</taxon>
        <taxon>Teleostei</taxon>
        <taxon>Anguilliformes</taxon>
        <taxon>Anguillidae</taxon>
        <taxon>Anguilla</taxon>
    </lineage>
</organism>
<dbReference type="EMBL" id="GBXM01002377">
    <property type="protein sequence ID" value="JAI06201.1"/>
    <property type="molecule type" value="Transcribed_RNA"/>
</dbReference>
<evidence type="ECO:0000313" key="1">
    <source>
        <dbReference type="EMBL" id="JAI06201.1"/>
    </source>
</evidence>
<reference evidence="1" key="2">
    <citation type="journal article" date="2015" name="Fish Shellfish Immunol.">
        <title>Early steps in the European eel (Anguilla anguilla)-Vibrio vulnificus interaction in the gills: Role of the RtxA13 toxin.</title>
        <authorList>
            <person name="Callol A."/>
            <person name="Pajuelo D."/>
            <person name="Ebbesson L."/>
            <person name="Teles M."/>
            <person name="MacKenzie S."/>
            <person name="Amaro C."/>
        </authorList>
    </citation>
    <scope>NUCLEOTIDE SEQUENCE</scope>
</reference>
<dbReference type="AlphaFoldDB" id="A0A0E9XWF9"/>
<name>A0A0E9XWF9_ANGAN</name>